<dbReference type="RefSeq" id="WP_213000997.1">
    <property type="nucleotide sequence ID" value="NZ_BAAATW010000031.1"/>
</dbReference>
<comment type="caution">
    <text evidence="1">The sequence shown here is derived from an EMBL/GenBank/DDBJ whole genome shotgun (WGS) entry which is preliminary data.</text>
</comment>
<organism evidence="1 2">
    <name type="scientific">Winogradskya consettensis</name>
    <dbReference type="NCBI Taxonomy" id="113560"/>
    <lineage>
        <taxon>Bacteria</taxon>
        <taxon>Bacillati</taxon>
        <taxon>Actinomycetota</taxon>
        <taxon>Actinomycetes</taxon>
        <taxon>Micromonosporales</taxon>
        <taxon>Micromonosporaceae</taxon>
        <taxon>Winogradskya</taxon>
    </lineage>
</organism>
<protein>
    <submittedName>
        <fullName evidence="1">Uncharacterized protein</fullName>
    </submittedName>
</protein>
<name>A0A919SXL3_9ACTN</name>
<evidence type="ECO:0000313" key="1">
    <source>
        <dbReference type="EMBL" id="GIM79281.1"/>
    </source>
</evidence>
<keyword evidence="2" id="KW-1185">Reference proteome</keyword>
<proteinExistence type="predicted"/>
<gene>
    <name evidence="1" type="ORF">Aco04nite_64690</name>
</gene>
<dbReference type="Proteomes" id="UP000680865">
    <property type="component" value="Unassembled WGS sequence"/>
</dbReference>
<accession>A0A919SXL3</accession>
<sequence>MTTAVFPAVTLPACEPGADPSEMAGAVAAWAVSPAMRALVAEFGHTAPFDGPVTELLDDLERFSGRRWDYRNGLERQQAVGESFLPAADALIRSAAASLGLAGRHSPPLRKYDHVLVLGGTVRTMVARAELAARLLRDGASVSSVVGLGSMRPLNASTDDIRDFGLRDGLTEGDAVDEGLRRAFGLSASPTIRDGVNAVEQPWWIRTYAAASTPIHVLAAPSTDPGRRANTADTLIGWAGLVEPAPRTSRLLLVTSDLFVPFQHCDAVRILGLRFGCAVDTVGFDTGNSDLVAKPRAFQILQEVRSAVRSMQALHRSLS</sequence>
<dbReference type="EMBL" id="BOQP01000037">
    <property type="protein sequence ID" value="GIM79281.1"/>
    <property type="molecule type" value="Genomic_DNA"/>
</dbReference>
<evidence type="ECO:0000313" key="2">
    <source>
        <dbReference type="Proteomes" id="UP000680865"/>
    </source>
</evidence>
<dbReference type="AlphaFoldDB" id="A0A919SXL3"/>
<reference evidence="1" key="1">
    <citation type="submission" date="2021-03" db="EMBL/GenBank/DDBJ databases">
        <title>Whole genome shotgun sequence of Actinoplanes consettensis NBRC 14913.</title>
        <authorList>
            <person name="Komaki H."/>
            <person name="Tamura T."/>
        </authorList>
    </citation>
    <scope>NUCLEOTIDE SEQUENCE</scope>
    <source>
        <strain evidence="1">NBRC 14913</strain>
    </source>
</reference>